<feature type="domain" description="GFO/IDH/MocA-like oxidoreductase" evidence="2">
    <location>
        <begin position="170"/>
        <end position="288"/>
    </location>
</feature>
<evidence type="ECO:0000313" key="3">
    <source>
        <dbReference type="EMBL" id="WEK04362.1"/>
    </source>
</evidence>
<dbReference type="Gene3D" id="3.40.50.720">
    <property type="entry name" value="NAD(P)-binding Rossmann-like Domain"/>
    <property type="match status" value="1"/>
</dbReference>
<dbReference type="InterPro" id="IPR008354">
    <property type="entry name" value="Glc-Fru_OxRdtase_bac"/>
</dbReference>
<sequence length="374" mass="40539">MDAGIVTADEVQFPNWRLAADGPAPTVPTPTRPEERIGFAVMGLGRLALGQILPALVKSKRARLVGLISGHPEKCALVGHQYGVELQLNYDQVGALSDRPDVGAVFIATPNGLHLQHVQDVVRAGKAILLEKPMAANSMQAIQIERICREAGVPLMIGYRSQFEPHLGAIRDGIRTGTWGRLKAMTSVNVQTAAPGDHWRYDKARAGGGSLPDIGIYCISVAQYLSGERPTSVGAVIHQPQNDPRFDEVEESCALTLEFPSGFVLQSFSSYGAREEKFFKLMFEKATITVTNAYAYGGVAMTISRSDGQGISDEALELGAIDQFEAEIDHFAQCLQTGTRPRTGPDQGIRDHKIMEAAYRAAAERRILAIDLDA</sequence>
<dbReference type="Pfam" id="PF22725">
    <property type="entry name" value="GFO_IDH_MocA_C3"/>
    <property type="match status" value="1"/>
</dbReference>
<dbReference type="InterPro" id="IPR000683">
    <property type="entry name" value="Gfo/Idh/MocA-like_OxRdtase_N"/>
</dbReference>
<evidence type="ECO:0000259" key="1">
    <source>
        <dbReference type="Pfam" id="PF01408"/>
    </source>
</evidence>
<dbReference type="InterPro" id="IPR055170">
    <property type="entry name" value="GFO_IDH_MocA-like_dom"/>
</dbReference>
<dbReference type="PANTHER" id="PTHR43249:SF1">
    <property type="entry name" value="D-GLUCOSIDE 3-DEHYDROGENASE"/>
    <property type="match status" value="1"/>
</dbReference>
<dbReference type="EMBL" id="CP119312">
    <property type="protein sequence ID" value="WEK04362.1"/>
    <property type="molecule type" value="Genomic_DNA"/>
</dbReference>
<proteinExistence type="predicted"/>
<dbReference type="GO" id="GO:0000166">
    <property type="term" value="F:nucleotide binding"/>
    <property type="evidence" value="ECO:0007669"/>
    <property type="project" value="InterPro"/>
</dbReference>
<dbReference type="PRINTS" id="PR01775">
    <property type="entry name" value="GLFROXRDTASE"/>
</dbReference>
<dbReference type="Pfam" id="PF01408">
    <property type="entry name" value="GFO_IDH_MocA"/>
    <property type="match status" value="1"/>
</dbReference>
<dbReference type="Proteomes" id="UP001217476">
    <property type="component" value="Chromosome"/>
</dbReference>
<dbReference type="InterPro" id="IPR052515">
    <property type="entry name" value="Gfo/Idh/MocA_Oxidoreductase"/>
</dbReference>
<organism evidence="3 4">
    <name type="scientific">Candidatus Devosia phytovorans</name>
    <dbReference type="NCBI Taxonomy" id="3121372"/>
    <lineage>
        <taxon>Bacteria</taxon>
        <taxon>Pseudomonadati</taxon>
        <taxon>Pseudomonadota</taxon>
        <taxon>Alphaproteobacteria</taxon>
        <taxon>Hyphomicrobiales</taxon>
        <taxon>Devosiaceae</taxon>
        <taxon>Devosia</taxon>
    </lineage>
</organism>
<dbReference type="InterPro" id="IPR036291">
    <property type="entry name" value="NAD(P)-bd_dom_sf"/>
</dbReference>
<gene>
    <name evidence="3" type="ORF">P0Y65_19640</name>
</gene>
<dbReference type="SUPFAM" id="SSF51735">
    <property type="entry name" value="NAD(P)-binding Rossmann-fold domains"/>
    <property type="match status" value="1"/>
</dbReference>
<feature type="domain" description="Gfo/Idh/MocA-like oxidoreductase N-terminal" evidence="1">
    <location>
        <begin position="38"/>
        <end position="159"/>
    </location>
</feature>
<evidence type="ECO:0000313" key="4">
    <source>
        <dbReference type="Proteomes" id="UP001217476"/>
    </source>
</evidence>
<protein>
    <submittedName>
        <fullName evidence="3">Gfo/Idh/MocA family oxidoreductase</fullName>
    </submittedName>
</protein>
<evidence type="ECO:0000259" key="2">
    <source>
        <dbReference type="Pfam" id="PF22725"/>
    </source>
</evidence>
<dbReference type="AlphaFoldDB" id="A0AAJ5VU35"/>
<name>A0AAJ5VU35_9HYPH</name>
<accession>A0AAJ5VU35</accession>
<dbReference type="PANTHER" id="PTHR43249">
    <property type="entry name" value="UDP-N-ACETYL-2-AMINO-2-DEOXY-D-GLUCURONATE OXIDASE"/>
    <property type="match status" value="1"/>
</dbReference>
<dbReference type="Gene3D" id="3.30.360.10">
    <property type="entry name" value="Dihydrodipicolinate Reductase, domain 2"/>
    <property type="match status" value="1"/>
</dbReference>
<reference evidence="3" key="1">
    <citation type="submission" date="2023-03" db="EMBL/GenBank/DDBJ databases">
        <title>Andean soil-derived lignocellulolytic bacterial consortium as a source of novel taxa and putative plastic-active enzymes.</title>
        <authorList>
            <person name="Diaz-Garcia L."/>
            <person name="Chuvochina M."/>
            <person name="Feuerriegel G."/>
            <person name="Bunk B."/>
            <person name="Sproer C."/>
            <person name="Streit W.R."/>
            <person name="Rodriguez L.M."/>
            <person name="Overmann J."/>
            <person name="Jimenez D.J."/>
        </authorList>
    </citation>
    <scope>NUCLEOTIDE SEQUENCE</scope>
    <source>
        <strain evidence="3">MAG 4196</strain>
    </source>
</reference>
<dbReference type="SUPFAM" id="SSF55347">
    <property type="entry name" value="Glyceraldehyde-3-phosphate dehydrogenase-like, C-terminal domain"/>
    <property type="match status" value="1"/>
</dbReference>